<keyword evidence="1" id="KW-0472">Membrane</keyword>
<dbReference type="Proteomes" id="UP001558652">
    <property type="component" value="Unassembled WGS sequence"/>
</dbReference>
<keyword evidence="1" id="KW-0812">Transmembrane</keyword>
<name>A0ABD0YC18_9HEMI</name>
<comment type="caution">
    <text evidence="2">The sequence shown here is derived from an EMBL/GenBank/DDBJ whole genome shotgun (WGS) entry which is preliminary data.</text>
</comment>
<evidence type="ECO:0008006" key="4">
    <source>
        <dbReference type="Google" id="ProtNLM"/>
    </source>
</evidence>
<protein>
    <recommendedName>
        <fullName evidence="4">Transmembrane protein 223</fullName>
    </recommendedName>
</protein>
<accession>A0ABD0YC18</accession>
<feature type="transmembrane region" description="Helical" evidence="1">
    <location>
        <begin position="56"/>
        <end position="76"/>
    </location>
</feature>
<sequence length="217" mass="25235">MNYVRFLSRSALPACYSFSFRRFFGTAQSSNLLDVNTNVVKDVILFKYDNPRYFKLLNIFGITQFGFWMYLANFAFTTLRDAPVPEEKSKNLAWWRRINLGEQKYKNTIAGSCCIVGYCFLFGAWMFTLRSVRYLILRKGGNTVSFVTYGPFGRNRILDIPLNKVSAAESRDLAKVHLPIKVKGHLFYYMLDMRGEFRNKRLFDVTAGLKRNLEKAT</sequence>
<keyword evidence="3" id="KW-1185">Reference proteome</keyword>
<dbReference type="InterPro" id="IPR026100">
    <property type="entry name" value="Tmem223"/>
</dbReference>
<keyword evidence="1" id="KW-1133">Transmembrane helix</keyword>
<feature type="transmembrane region" description="Helical" evidence="1">
    <location>
        <begin position="109"/>
        <end position="129"/>
    </location>
</feature>
<dbReference type="AlphaFoldDB" id="A0ABD0YC18"/>
<evidence type="ECO:0000313" key="2">
    <source>
        <dbReference type="EMBL" id="KAL1128860.1"/>
    </source>
</evidence>
<gene>
    <name evidence="2" type="ORF">AAG570_013394</name>
</gene>
<organism evidence="2 3">
    <name type="scientific">Ranatra chinensis</name>
    <dbReference type="NCBI Taxonomy" id="642074"/>
    <lineage>
        <taxon>Eukaryota</taxon>
        <taxon>Metazoa</taxon>
        <taxon>Ecdysozoa</taxon>
        <taxon>Arthropoda</taxon>
        <taxon>Hexapoda</taxon>
        <taxon>Insecta</taxon>
        <taxon>Pterygota</taxon>
        <taxon>Neoptera</taxon>
        <taxon>Paraneoptera</taxon>
        <taxon>Hemiptera</taxon>
        <taxon>Heteroptera</taxon>
        <taxon>Panheteroptera</taxon>
        <taxon>Nepomorpha</taxon>
        <taxon>Nepidae</taxon>
        <taxon>Ranatrinae</taxon>
        <taxon>Ranatra</taxon>
    </lineage>
</organism>
<proteinExistence type="predicted"/>
<evidence type="ECO:0000313" key="3">
    <source>
        <dbReference type="Proteomes" id="UP001558652"/>
    </source>
</evidence>
<dbReference type="EMBL" id="JBFDAA010000009">
    <property type="protein sequence ID" value="KAL1128860.1"/>
    <property type="molecule type" value="Genomic_DNA"/>
</dbReference>
<evidence type="ECO:0000256" key="1">
    <source>
        <dbReference type="SAM" id="Phobius"/>
    </source>
</evidence>
<dbReference type="PANTHER" id="PTHR14549:SF2">
    <property type="entry name" value="TRANSMEMBRANE PROTEIN 223"/>
    <property type="match status" value="1"/>
</dbReference>
<reference evidence="2 3" key="1">
    <citation type="submission" date="2024-07" db="EMBL/GenBank/DDBJ databases">
        <title>Chromosome-level genome assembly of the water stick insect Ranatra chinensis (Heteroptera: Nepidae).</title>
        <authorList>
            <person name="Liu X."/>
        </authorList>
    </citation>
    <scope>NUCLEOTIDE SEQUENCE [LARGE SCALE GENOMIC DNA]</scope>
    <source>
        <strain evidence="2">Cailab_2021Rc</strain>
        <tissue evidence="2">Muscle</tissue>
    </source>
</reference>
<dbReference type="InterPro" id="IPR045325">
    <property type="entry name" value="TMEM70/TMEM186/TMEM223"/>
</dbReference>
<dbReference type="PANTHER" id="PTHR14549">
    <property type="entry name" value="TRANSMEMBRANE PROTEIN 223"/>
    <property type="match status" value="1"/>
</dbReference>
<dbReference type="Pfam" id="PF06979">
    <property type="entry name" value="TMEM70"/>
    <property type="match status" value="1"/>
</dbReference>